<dbReference type="Pfam" id="PF25973">
    <property type="entry name" value="BSH_CzcB"/>
    <property type="match status" value="1"/>
</dbReference>
<accession>A0A7W5DGP8</accession>
<comment type="caution">
    <text evidence="3">The sequence shown here is derived from an EMBL/GenBank/DDBJ whole genome shotgun (WGS) entry which is preliminary data.</text>
</comment>
<dbReference type="GO" id="GO:1990281">
    <property type="term" value="C:efflux pump complex"/>
    <property type="evidence" value="ECO:0007669"/>
    <property type="project" value="TreeGrafter"/>
</dbReference>
<keyword evidence="4" id="KW-1185">Reference proteome</keyword>
<gene>
    <name evidence="3" type="ORF">FHR95_000186</name>
</gene>
<evidence type="ECO:0000313" key="3">
    <source>
        <dbReference type="EMBL" id="MBB3182662.1"/>
    </source>
</evidence>
<evidence type="ECO:0000313" key="4">
    <source>
        <dbReference type="Proteomes" id="UP000563050"/>
    </source>
</evidence>
<evidence type="ECO:0000259" key="2">
    <source>
        <dbReference type="Pfam" id="PF25973"/>
    </source>
</evidence>
<dbReference type="EMBL" id="JACHXQ010000001">
    <property type="protein sequence ID" value="MBB3182662.1"/>
    <property type="molecule type" value="Genomic_DNA"/>
</dbReference>
<dbReference type="Gene3D" id="1.10.287.470">
    <property type="entry name" value="Helix hairpin bin"/>
    <property type="match status" value="1"/>
</dbReference>
<dbReference type="AlphaFoldDB" id="A0A7W5DGP8"/>
<dbReference type="Gene3D" id="2.40.30.170">
    <property type="match status" value="1"/>
</dbReference>
<dbReference type="PANTHER" id="PTHR30469:SF15">
    <property type="entry name" value="HLYD FAMILY OF SECRETION PROTEINS"/>
    <property type="match status" value="1"/>
</dbReference>
<organism evidence="3 4">
    <name type="scientific">Halomonas fontilapidosi</name>
    <dbReference type="NCBI Taxonomy" id="616675"/>
    <lineage>
        <taxon>Bacteria</taxon>
        <taxon>Pseudomonadati</taxon>
        <taxon>Pseudomonadota</taxon>
        <taxon>Gammaproteobacteria</taxon>
        <taxon>Oceanospirillales</taxon>
        <taxon>Halomonadaceae</taxon>
        <taxon>Halomonas</taxon>
    </lineage>
</organism>
<feature type="domain" description="CzcB-like barrel-sandwich hybrid" evidence="2">
    <location>
        <begin position="66"/>
        <end position="246"/>
    </location>
</feature>
<name>A0A7W5DGP8_9GAMM</name>
<dbReference type="PANTHER" id="PTHR30469">
    <property type="entry name" value="MULTIDRUG RESISTANCE PROTEIN MDTA"/>
    <property type="match status" value="1"/>
</dbReference>
<dbReference type="InterPro" id="IPR058647">
    <property type="entry name" value="BSH_CzcB-like"/>
</dbReference>
<dbReference type="Gene3D" id="2.40.50.100">
    <property type="match status" value="1"/>
</dbReference>
<keyword evidence="1" id="KW-0175">Coiled coil</keyword>
<sequence>MLKRLLPLLILALGVVAFVWLRATRPESASVTPEERSWRVETLVADPGRHAPTLPLYGEITAPEMLTVVAPLAGRIAERPVRDGQRVARGDLLVALDEADVRPPLRQAEADVADRRAQLKNEQIRHESDLATLARERELLATARRQWERTRALEERNLASQADLDAARNELARARVTVASRERAIAEHPARLERLQAGLSRAQAGLAAAQRDAERSRVEAPFDGIVTRIRVAPGDQVAARSELLSVYPQEGLELRARIPQRYQDELLDALAEGRRLEATAEQGARFVLVGLAGQSDPAGTEAIFDLETSESGLRPGSLLAVSLARPAVPDSLPVPDSALYGNDTLYLKDEAGRMRGLTVTRHGEVVRADGERWTLVSNASIGEGDRVITTHLPNAIQGLLVESVDAGDDDDDTRGRP</sequence>
<dbReference type="RefSeq" id="WP_183313025.1">
    <property type="nucleotide sequence ID" value="NZ_JACHXQ010000001.1"/>
</dbReference>
<dbReference type="GO" id="GO:0015562">
    <property type="term" value="F:efflux transmembrane transporter activity"/>
    <property type="evidence" value="ECO:0007669"/>
    <property type="project" value="TreeGrafter"/>
</dbReference>
<reference evidence="3 4" key="1">
    <citation type="submission" date="2020-08" db="EMBL/GenBank/DDBJ databases">
        <title>Genomic Encyclopedia of Type Strains, Phase III (KMG-III): the genomes of soil and plant-associated and newly described type strains.</title>
        <authorList>
            <person name="Whitman W."/>
        </authorList>
    </citation>
    <scope>NUCLEOTIDE SEQUENCE [LARGE SCALE GENOMIC DNA]</scope>
    <source>
        <strain evidence="3 4">CECT 7341</strain>
    </source>
</reference>
<dbReference type="Proteomes" id="UP000563050">
    <property type="component" value="Unassembled WGS sequence"/>
</dbReference>
<dbReference type="SUPFAM" id="SSF111369">
    <property type="entry name" value="HlyD-like secretion proteins"/>
    <property type="match status" value="1"/>
</dbReference>
<protein>
    <submittedName>
        <fullName evidence="3">Multidrug efflux pump subunit AcrA (Membrane-fusion protein)</fullName>
    </submittedName>
</protein>
<feature type="coiled-coil region" evidence="1">
    <location>
        <begin position="105"/>
        <end position="212"/>
    </location>
</feature>
<evidence type="ECO:0000256" key="1">
    <source>
        <dbReference type="SAM" id="Coils"/>
    </source>
</evidence>
<proteinExistence type="predicted"/>